<reference evidence="2" key="1">
    <citation type="submission" date="2019-08" db="EMBL/GenBank/DDBJ databases">
        <title>The improved chromosome-level genome for the pearl oyster Pinctada fucata martensii using PacBio sequencing and Hi-C.</title>
        <authorList>
            <person name="Zheng Z."/>
        </authorList>
    </citation>
    <scope>NUCLEOTIDE SEQUENCE</scope>
    <source>
        <strain evidence="2">ZZ-2019</strain>
        <tissue evidence="2">Adductor muscle</tissue>
    </source>
</reference>
<evidence type="ECO:0000313" key="3">
    <source>
        <dbReference type="Proteomes" id="UP001186944"/>
    </source>
</evidence>
<evidence type="ECO:0000256" key="1">
    <source>
        <dbReference type="SAM" id="MobiDB-lite"/>
    </source>
</evidence>
<dbReference type="Gene3D" id="2.120.10.30">
    <property type="entry name" value="TolB, C-terminal domain"/>
    <property type="match status" value="1"/>
</dbReference>
<sequence>MKQHGRSDRRIAVNDTFGHLMSIVSLDESVKLPHQAHRDNANTTHGKAPSNSNLKPTGIMLIQPMIKPLMDTSRFESGRLSALNLCSRLDEALSSHERESQHLEDGIRQTFEWLRGNLQHIEYGMLGSLRGSRQYKLNQLQAKKQQCDFILRNLNEKLEDINIASVEGQSKRLDACTSELDHLLQTNHHFLTTECPSLLTLDTTIKLPMEGDGCSYSVEYGKEGALTIKREFRGLLDMSSAQVQIPQQAAAPQQNVAYHPLPSAPPTANALPNAELPSYEEVVGGFHNLSMGNGQIHPPPPNLPMGPQQSHNPGPLTAHPALTPDGIPSRLIPDSPTTFRVRTATDSDHCNIIGLAVLRDGRVVVVDKQNQKLKMFNHDYSLASEVTLVHYPYDVAESPSGRIAVSMPKLGDLHMYKVTDRLTLDTSAILHLGKCQGLAGSSTHLFVSCKNRADETYNILVYDTLHFLVRTIPLKITNYGPLEVCPKHGHLYFKSLSVGKEKIYCMTIDGHILWKSKVKSWIDQPYGLAAVNAGVMVSIDGIHFLSGGGSHWQKIADIENTGPIAVTRDLRKLVVAHKIGGSGHGEDILTVYNIHYNEGAGMYY</sequence>
<evidence type="ECO:0000313" key="2">
    <source>
        <dbReference type="EMBL" id="KAK3090572.1"/>
    </source>
</evidence>
<comment type="caution">
    <text evidence="2">The sequence shown here is derived from an EMBL/GenBank/DDBJ whole genome shotgun (WGS) entry which is preliminary data.</text>
</comment>
<name>A0AA88XQU6_PINIB</name>
<gene>
    <name evidence="2" type="ORF">FSP39_012765</name>
</gene>
<dbReference type="EMBL" id="VSWD01000010">
    <property type="protein sequence ID" value="KAK3090572.1"/>
    <property type="molecule type" value="Genomic_DNA"/>
</dbReference>
<accession>A0AA88XQU6</accession>
<organism evidence="2 3">
    <name type="scientific">Pinctada imbricata</name>
    <name type="common">Atlantic pearl-oyster</name>
    <name type="synonym">Pinctada martensii</name>
    <dbReference type="NCBI Taxonomy" id="66713"/>
    <lineage>
        <taxon>Eukaryota</taxon>
        <taxon>Metazoa</taxon>
        <taxon>Spiralia</taxon>
        <taxon>Lophotrochozoa</taxon>
        <taxon>Mollusca</taxon>
        <taxon>Bivalvia</taxon>
        <taxon>Autobranchia</taxon>
        <taxon>Pteriomorphia</taxon>
        <taxon>Pterioida</taxon>
        <taxon>Pterioidea</taxon>
        <taxon>Pteriidae</taxon>
        <taxon>Pinctada</taxon>
    </lineage>
</organism>
<feature type="region of interest" description="Disordered" evidence="1">
    <location>
        <begin position="299"/>
        <end position="318"/>
    </location>
</feature>
<dbReference type="Proteomes" id="UP001186944">
    <property type="component" value="Unassembled WGS sequence"/>
</dbReference>
<dbReference type="SUPFAM" id="SSF101898">
    <property type="entry name" value="NHL repeat"/>
    <property type="match status" value="1"/>
</dbReference>
<dbReference type="InterPro" id="IPR011042">
    <property type="entry name" value="6-blade_b-propeller_TolB-like"/>
</dbReference>
<dbReference type="AlphaFoldDB" id="A0AA88XQU6"/>
<protein>
    <submittedName>
        <fullName evidence="2">Uncharacterized protein</fullName>
    </submittedName>
</protein>
<proteinExistence type="predicted"/>
<keyword evidence="3" id="KW-1185">Reference proteome</keyword>